<feature type="domain" description="Sigma-54 factor interaction" evidence="3">
    <location>
        <begin position="185"/>
        <end position="423"/>
    </location>
</feature>
<dbReference type="PANTHER" id="PTHR32071:SF14">
    <property type="entry name" value="TRANSCRIPTIONAL REGULATORY PROTEIN RTCR"/>
    <property type="match status" value="1"/>
</dbReference>
<evidence type="ECO:0000256" key="2">
    <source>
        <dbReference type="ARBA" id="ARBA00022840"/>
    </source>
</evidence>
<dbReference type="SMART" id="SM00382">
    <property type="entry name" value="AAA"/>
    <property type="match status" value="1"/>
</dbReference>
<dbReference type="NCBIfam" id="NF038308">
    <property type="entry name" value="RNA_repair_RtcR"/>
    <property type="match status" value="1"/>
</dbReference>
<dbReference type="EMBL" id="JAROCY010000021">
    <property type="protein sequence ID" value="MDF8335106.1"/>
    <property type="molecule type" value="Genomic_DNA"/>
</dbReference>
<organism evidence="4 5">
    <name type="scientific">Novosphingobium cyanobacteriorum</name>
    <dbReference type="NCBI Taxonomy" id="3024215"/>
    <lineage>
        <taxon>Bacteria</taxon>
        <taxon>Pseudomonadati</taxon>
        <taxon>Pseudomonadota</taxon>
        <taxon>Alphaproteobacteria</taxon>
        <taxon>Sphingomonadales</taxon>
        <taxon>Sphingomonadaceae</taxon>
        <taxon>Novosphingobium</taxon>
    </lineage>
</organism>
<dbReference type="InterPro" id="IPR017183">
    <property type="entry name" value="Sigma54_dep_tscrpt_act_RtcR"/>
</dbReference>
<evidence type="ECO:0000313" key="4">
    <source>
        <dbReference type="EMBL" id="MDF8335106.1"/>
    </source>
</evidence>
<dbReference type="InterPro" id="IPR027417">
    <property type="entry name" value="P-loop_NTPase"/>
</dbReference>
<dbReference type="Proteomes" id="UP001222770">
    <property type="component" value="Unassembled WGS sequence"/>
</dbReference>
<dbReference type="PANTHER" id="PTHR32071">
    <property type="entry name" value="TRANSCRIPTIONAL REGULATORY PROTEIN"/>
    <property type="match status" value="1"/>
</dbReference>
<dbReference type="InterPro" id="IPR058031">
    <property type="entry name" value="AAA_lid_NorR"/>
</dbReference>
<dbReference type="RefSeq" id="WP_277279943.1">
    <property type="nucleotide sequence ID" value="NZ_JAROCY010000021.1"/>
</dbReference>
<dbReference type="PROSITE" id="PS50045">
    <property type="entry name" value="SIGMA54_INTERACT_4"/>
    <property type="match status" value="1"/>
</dbReference>
<dbReference type="SUPFAM" id="SSF52540">
    <property type="entry name" value="P-loop containing nucleoside triphosphate hydrolases"/>
    <property type="match status" value="1"/>
</dbReference>
<reference evidence="4 5" key="1">
    <citation type="submission" date="2023-03" db="EMBL/GenBank/DDBJ databases">
        <title>Novosphingobium cyanobacteriorum sp. nov., isolated from a eutrophic reservoir during the Microcystis bloom period.</title>
        <authorList>
            <person name="Kang M."/>
            <person name="Le V."/>
            <person name="Ko S.-R."/>
            <person name="Lee S.-A."/>
            <person name="Ahn C.-Y."/>
        </authorList>
    </citation>
    <scope>NUCLEOTIDE SEQUENCE [LARGE SCALE GENOMIC DNA]</scope>
    <source>
        <strain evidence="4 5">HBC54</strain>
    </source>
</reference>
<dbReference type="Gene3D" id="3.40.50.300">
    <property type="entry name" value="P-loop containing nucleotide triphosphate hydrolases"/>
    <property type="match status" value="1"/>
</dbReference>
<keyword evidence="1" id="KW-0547">Nucleotide-binding</keyword>
<keyword evidence="5" id="KW-1185">Reference proteome</keyword>
<evidence type="ECO:0000256" key="1">
    <source>
        <dbReference type="ARBA" id="ARBA00022741"/>
    </source>
</evidence>
<dbReference type="Gene3D" id="1.10.8.60">
    <property type="match status" value="1"/>
</dbReference>
<name>A0ABT6CMF9_9SPHN</name>
<keyword evidence="2" id="KW-0067">ATP-binding</keyword>
<proteinExistence type="predicted"/>
<comment type="caution">
    <text evidence="4">The sequence shown here is derived from an EMBL/GenBank/DDBJ whole genome shotgun (WGS) entry which is preliminary data.</text>
</comment>
<dbReference type="InterPro" id="IPR003593">
    <property type="entry name" value="AAA+_ATPase"/>
</dbReference>
<dbReference type="Pfam" id="PF06956">
    <property type="entry name" value="RtcR"/>
    <property type="match status" value="1"/>
</dbReference>
<accession>A0ABT6CMF9</accession>
<dbReference type="Pfam" id="PF25601">
    <property type="entry name" value="AAA_lid_14"/>
    <property type="match status" value="1"/>
</dbReference>
<dbReference type="InterPro" id="IPR009715">
    <property type="entry name" value="RtcR"/>
</dbReference>
<dbReference type="CDD" id="cd00009">
    <property type="entry name" value="AAA"/>
    <property type="match status" value="1"/>
</dbReference>
<dbReference type="Pfam" id="PF00158">
    <property type="entry name" value="Sigma54_activat"/>
    <property type="match status" value="1"/>
</dbReference>
<evidence type="ECO:0000313" key="5">
    <source>
        <dbReference type="Proteomes" id="UP001222770"/>
    </source>
</evidence>
<dbReference type="InterPro" id="IPR002078">
    <property type="entry name" value="Sigma_54_int"/>
</dbReference>
<gene>
    <name evidence="4" type="primary">rtcR</name>
    <name evidence="4" type="ORF">POM99_18025</name>
</gene>
<sequence>MKPAVVIGFLGSTLDASKFGPSRWLKWRPTVSLVMHEDLRVDRLVLLHGRRHQRLADYVITDIADVSPETLVEPHLVEFDDAWDFEEVYGKLLDFARAYPFDPEVEDYLVHITTGTHVAQICLFLLTEANYLPGRLLQTQPSRGTGDPVPGSWNVIDLDLSRYDSIATRFAAESAESASFLKSGIETRNEAFNRMIDEIEQVAGRSRAPILLMGPTGAGKSQLARRIHELKKLKRQVAGPFVEVNCATLRGDSAMSALFGHRKGAFTGAAADRPGLLRSADGGALFLDEIGELGLDEQAMILRAVEDKRFLPVGSDKEVASDFQLIAGTNRDLGHAVREGTFRDDLYARLNLWTFTLPGLAERREDIEPNLDYELDRHAEREGERVTFNREARECYIAFATSGEARWSGNFRDLAASVTRMATFAPKGRIDAATVSAEIERLRRLWSGASEGDDGLATVLAPDVLAAIDPFDRVQLSFVVTTCRQSASLSQAGRTLFAASRARKASSNDADRLRKYLARFGLDFEAVAR</sequence>
<evidence type="ECO:0000259" key="3">
    <source>
        <dbReference type="PROSITE" id="PS50045"/>
    </source>
</evidence>
<protein>
    <submittedName>
        <fullName evidence="4">RNA repair transcriptional activator RtcR</fullName>
    </submittedName>
</protein>
<dbReference type="PIRSF" id="PIRSF037354">
    <property type="entry name" value="Txn_actvtr_RtcR"/>
    <property type="match status" value="1"/>
</dbReference>